<organism evidence="1 2">
    <name type="scientific">Massilia agrisoli</name>
    <dbReference type="NCBI Taxonomy" id="2892444"/>
    <lineage>
        <taxon>Bacteria</taxon>
        <taxon>Pseudomonadati</taxon>
        <taxon>Pseudomonadota</taxon>
        <taxon>Betaproteobacteria</taxon>
        <taxon>Burkholderiales</taxon>
        <taxon>Oxalobacteraceae</taxon>
        <taxon>Telluria group</taxon>
        <taxon>Massilia</taxon>
    </lineage>
</organism>
<comment type="caution">
    <text evidence="1">The sequence shown here is derived from an EMBL/GenBank/DDBJ whole genome shotgun (WGS) entry which is preliminary data.</text>
</comment>
<dbReference type="EMBL" id="JAJHPV010000013">
    <property type="protein sequence ID" value="MCC6071430.1"/>
    <property type="molecule type" value="Genomic_DNA"/>
</dbReference>
<dbReference type="Proteomes" id="UP001198701">
    <property type="component" value="Unassembled WGS sequence"/>
</dbReference>
<gene>
    <name evidence="1" type="ORF">LMJ30_10720</name>
</gene>
<keyword evidence="2" id="KW-1185">Reference proteome</keyword>
<dbReference type="RefSeq" id="WP_229432341.1">
    <property type="nucleotide sequence ID" value="NZ_JAJHPV010000013.1"/>
</dbReference>
<evidence type="ECO:0000313" key="1">
    <source>
        <dbReference type="EMBL" id="MCC6071430.1"/>
    </source>
</evidence>
<accession>A0ABS8ISN8</accession>
<proteinExistence type="predicted"/>
<reference evidence="1 2" key="1">
    <citation type="submission" date="2021-11" db="EMBL/GenBank/DDBJ databases">
        <authorList>
            <person name="Huq M.A."/>
        </authorList>
    </citation>
    <scope>NUCLEOTIDE SEQUENCE [LARGE SCALE GENOMIC DNA]</scope>
    <source>
        <strain evidence="1 2">MAHUQ-52</strain>
    </source>
</reference>
<sequence length="244" mass="26186">MTTTTVKLLDLIAKVPMVRTVQIADRLDMPVDQADKLLRQSLQAGHIIEHEVDAPNNRKAMAYELSAQYMAANALAQPAKPVEPSHQPVAVVTDDRTTRPQTKVDRAIAYVRENGPSTSTQLHAELGLAEGVHVSSYLGTAVRDGRMLRDGNTWSLPGAGTVAPAEIPKFSTIRSVSSVSESASQQSGETAKAAAQASSTPAAFRCALWSDGTFEIQRNGATIANLLPHELDTVIETLHRVRAA</sequence>
<evidence type="ECO:0008006" key="3">
    <source>
        <dbReference type="Google" id="ProtNLM"/>
    </source>
</evidence>
<protein>
    <recommendedName>
        <fullName evidence="3">MarR family transcriptional regulator</fullName>
    </recommendedName>
</protein>
<evidence type="ECO:0000313" key="2">
    <source>
        <dbReference type="Proteomes" id="UP001198701"/>
    </source>
</evidence>
<name>A0ABS8ISN8_9BURK</name>